<feature type="compositionally biased region" description="Basic and acidic residues" evidence="4">
    <location>
        <begin position="607"/>
        <end position="647"/>
    </location>
</feature>
<keyword evidence="1" id="KW-0540">Nuclease</keyword>
<gene>
    <name evidence="6" type="ORF">TRUGW13939_09620</name>
</gene>
<evidence type="ECO:0000256" key="3">
    <source>
        <dbReference type="SAM" id="Coils"/>
    </source>
</evidence>
<dbReference type="AlphaFoldDB" id="A0A7H8R7U2"/>
<dbReference type="GO" id="GO:0005737">
    <property type="term" value="C:cytoplasm"/>
    <property type="evidence" value="ECO:0007669"/>
    <property type="project" value="TreeGrafter"/>
</dbReference>
<dbReference type="InterPro" id="IPR051132">
    <property type="entry name" value="3-5_Exonuclease_domain"/>
</dbReference>
<dbReference type="PANTHER" id="PTHR13620">
    <property type="entry name" value="3-5 EXONUCLEASE"/>
    <property type="match status" value="1"/>
</dbReference>
<organism evidence="6 7">
    <name type="scientific">Talaromyces rugulosus</name>
    <name type="common">Penicillium rugulosum</name>
    <dbReference type="NCBI Taxonomy" id="121627"/>
    <lineage>
        <taxon>Eukaryota</taxon>
        <taxon>Fungi</taxon>
        <taxon>Dikarya</taxon>
        <taxon>Ascomycota</taxon>
        <taxon>Pezizomycotina</taxon>
        <taxon>Eurotiomycetes</taxon>
        <taxon>Eurotiomycetidae</taxon>
        <taxon>Eurotiales</taxon>
        <taxon>Trichocomaceae</taxon>
        <taxon>Talaromyces</taxon>
        <taxon>Talaromyces sect. Islandici</taxon>
    </lineage>
</organism>
<dbReference type="Gene3D" id="3.30.420.10">
    <property type="entry name" value="Ribonuclease H-like superfamily/Ribonuclease H"/>
    <property type="match status" value="1"/>
</dbReference>
<feature type="compositionally biased region" description="Acidic residues" evidence="4">
    <location>
        <begin position="22"/>
        <end position="32"/>
    </location>
</feature>
<evidence type="ECO:0000256" key="1">
    <source>
        <dbReference type="ARBA" id="ARBA00022722"/>
    </source>
</evidence>
<proteinExistence type="predicted"/>
<dbReference type="OrthoDB" id="1920326at2759"/>
<accession>A0A7H8R7U2</accession>
<dbReference type="SUPFAM" id="SSF53098">
    <property type="entry name" value="Ribonuclease H-like"/>
    <property type="match status" value="1"/>
</dbReference>
<feature type="coiled-coil region" evidence="3">
    <location>
        <begin position="73"/>
        <end position="132"/>
    </location>
</feature>
<protein>
    <recommendedName>
        <fullName evidence="5">3'-5' exonuclease domain-containing protein</fullName>
    </recommendedName>
</protein>
<dbReference type="Proteomes" id="UP000509510">
    <property type="component" value="Chromosome V"/>
</dbReference>
<evidence type="ECO:0000256" key="2">
    <source>
        <dbReference type="ARBA" id="ARBA00022801"/>
    </source>
</evidence>
<dbReference type="InterPro" id="IPR012337">
    <property type="entry name" value="RNaseH-like_sf"/>
</dbReference>
<dbReference type="Pfam" id="PF01612">
    <property type="entry name" value="DNA_pol_A_exo1"/>
    <property type="match status" value="1"/>
</dbReference>
<dbReference type="GO" id="GO:0003676">
    <property type="term" value="F:nucleic acid binding"/>
    <property type="evidence" value="ECO:0007669"/>
    <property type="project" value="InterPro"/>
</dbReference>
<dbReference type="GO" id="GO:0006139">
    <property type="term" value="P:nucleobase-containing compound metabolic process"/>
    <property type="evidence" value="ECO:0007669"/>
    <property type="project" value="InterPro"/>
</dbReference>
<dbReference type="PANTHER" id="PTHR13620:SF104">
    <property type="entry name" value="EXONUCLEASE 3'-5' DOMAIN-CONTAINING PROTEIN 2"/>
    <property type="match status" value="1"/>
</dbReference>
<dbReference type="GO" id="GO:0005634">
    <property type="term" value="C:nucleus"/>
    <property type="evidence" value="ECO:0007669"/>
    <property type="project" value="TreeGrafter"/>
</dbReference>
<evidence type="ECO:0000313" key="7">
    <source>
        <dbReference type="Proteomes" id="UP000509510"/>
    </source>
</evidence>
<keyword evidence="2" id="KW-0378">Hydrolase</keyword>
<dbReference type="InterPro" id="IPR036397">
    <property type="entry name" value="RNaseH_sf"/>
</dbReference>
<feature type="region of interest" description="Disordered" evidence="4">
    <location>
        <begin position="550"/>
        <end position="667"/>
    </location>
</feature>
<dbReference type="CDD" id="cd06141">
    <property type="entry name" value="WRN_exo"/>
    <property type="match status" value="1"/>
</dbReference>
<feature type="domain" description="3'-5' exonuclease" evidence="5">
    <location>
        <begin position="726"/>
        <end position="915"/>
    </location>
</feature>
<evidence type="ECO:0000313" key="6">
    <source>
        <dbReference type="EMBL" id="QKX62459.1"/>
    </source>
</evidence>
<keyword evidence="7" id="KW-1185">Reference proteome</keyword>
<dbReference type="SMART" id="SM00474">
    <property type="entry name" value="35EXOc"/>
    <property type="match status" value="1"/>
</dbReference>
<sequence length="948" mass="107941">MALLLAEMLRRFSVSTPRRGDDDFDDFDDNDTFSDSSEKKGLSSMVRKKSSEEEDRILKLKRAEEARVEKERQENFQRKSDSIQKRLQEIEEVTKSDDLQGELKRMITLVANRKEQARKEREERERHHAHEEFMHQYHAVMSKAKALNDVDMVLFDELYHIKYPKATIIKSQLPTLVRTLKDLRIQYRNCRLALQICNLQSGRAFIEGELADSNDLLNLITQDLNHSFVKAQASGRKNINLVLQPKFAYLRAYIESQESAHEIQETSRYIYVLLKELASESPRYRAFLRKIKRPFLLGQALHQYRQITRTAEFYRPLGHTQVHTLASNLSRIGWKTFGIQRTPETLKWSYQRVIATILATWYLPRWSSRHPRDPELDITWRYIDVLHPFDVARACDTNILNLTGNIGHMLATNDSPSPIIAKARADHAKILNNWHKVFQLAAGSLESEISSLRYITWARLTTESKIHALGGVPDTVSRGLFCSRNPLSQDLRKFFEYTHAFSSSTDSSSLYAQELNARRLGLLAADDTPPTRVRLSDYLRREILGSRRLSKITAPTDRRRNRSSRLASSAVKTSKIQKTTRMSGTSKKPPTLEPPPSSDSPESGTNDSEKTAIGSEKRAIGSEKRAIDSEKRAIDSEKTAIGSEKRAIGKYSTSSRNTPGWPLEEKLKSPVNGADEEIYPTIDEEVLVASELKPRSSQSPTPPLTNSAQFWSHKNHQGQNGKGITVHYCRTLESAERVAKLFSESRVIGFDLEWKAHALATAGIKSNLSLLQIADQDRIALFHIALFQSRNHNEITPPSLRKILESADTVKVGVNIKADCTRVRRHLGIEVQGQLELSHLYKLVKYSQSNPKLVNRRVVNLSQQVEEILGLPLYKENDVRCSDWSRPLAYTQVQYAASDPFACLCLYHALELKRKALHPIPPSPAYAELNLPILVSSDGETKVKRLGH</sequence>
<dbReference type="InterPro" id="IPR002562">
    <property type="entry name" value="3'-5'_exonuclease_dom"/>
</dbReference>
<dbReference type="FunFam" id="3.30.420.10:FF:000100">
    <property type="entry name" value="3'-5' exonuclease/helicase (Wrn), putative"/>
    <property type="match status" value="1"/>
</dbReference>
<evidence type="ECO:0000259" key="5">
    <source>
        <dbReference type="SMART" id="SM00474"/>
    </source>
</evidence>
<dbReference type="RefSeq" id="XP_035348633.1">
    <property type="nucleotide sequence ID" value="XM_035492740.1"/>
</dbReference>
<evidence type="ECO:0000256" key="4">
    <source>
        <dbReference type="SAM" id="MobiDB-lite"/>
    </source>
</evidence>
<reference evidence="7" key="1">
    <citation type="submission" date="2020-06" db="EMBL/GenBank/DDBJ databases">
        <title>A chromosome-scale genome assembly of Talaromyces rugulosus W13939.</title>
        <authorList>
            <person name="Wang B."/>
            <person name="Guo L."/>
            <person name="Ye K."/>
            <person name="Wang L."/>
        </authorList>
    </citation>
    <scope>NUCLEOTIDE SEQUENCE [LARGE SCALE GENOMIC DNA]</scope>
    <source>
        <strain evidence="7">W13939</strain>
    </source>
</reference>
<dbReference type="EMBL" id="CP055902">
    <property type="protein sequence ID" value="QKX62459.1"/>
    <property type="molecule type" value="Genomic_DNA"/>
</dbReference>
<dbReference type="KEGG" id="trg:TRUGW13939_09620"/>
<feature type="compositionally biased region" description="Polar residues" evidence="4">
    <location>
        <begin position="571"/>
        <end position="584"/>
    </location>
</feature>
<keyword evidence="3" id="KW-0175">Coiled coil</keyword>
<name>A0A7H8R7U2_TALRU</name>
<dbReference type="GeneID" id="55997103"/>
<dbReference type="GO" id="GO:0008408">
    <property type="term" value="F:3'-5' exonuclease activity"/>
    <property type="evidence" value="ECO:0007669"/>
    <property type="project" value="InterPro"/>
</dbReference>
<feature type="region of interest" description="Disordered" evidence="4">
    <location>
        <begin position="16"/>
        <end position="56"/>
    </location>
</feature>